<keyword evidence="6" id="KW-0175">Coiled coil</keyword>
<keyword evidence="5" id="KW-0067">ATP-binding</keyword>
<reference evidence="9 10" key="1">
    <citation type="submission" date="2016-10" db="EMBL/GenBank/DDBJ databases">
        <authorList>
            <person name="Varghese N."/>
        </authorList>
    </citation>
    <scope>NUCLEOTIDE SEQUENCE [LARGE SCALE GENOMIC DNA]</scope>
    <source>
        <strain evidence="9 10">KB11</strain>
    </source>
</reference>
<keyword evidence="4" id="KW-0347">Helicase</keyword>
<evidence type="ECO:0000259" key="8">
    <source>
        <dbReference type="Pfam" id="PF13087"/>
    </source>
</evidence>
<evidence type="ECO:0000256" key="5">
    <source>
        <dbReference type="ARBA" id="ARBA00022840"/>
    </source>
</evidence>
<evidence type="ECO:0000256" key="1">
    <source>
        <dbReference type="ARBA" id="ARBA00007913"/>
    </source>
</evidence>
<evidence type="ECO:0000313" key="9">
    <source>
        <dbReference type="EMBL" id="ATZ60570.1"/>
    </source>
</evidence>
<evidence type="ECO:0000256" key="3">
    <source>
        <dbReference type="ARBA" id="ARBA00022801"/>
    </source>
</evidence>
<keyword evidence="2" id="KW-0547">Nucleotide-binding</keyword>
<dbReference type="InterPro" id="IPR041679">
    <property type="entry name" value="DNA2/NAM7-like_C"/>
</dbReference>
<dbReference type="PANTHER" id="PTHR43788:SF8">
    <property type="entry name" value="DNA-BINDING PROTEIN SMUBP-2"/>
    <property type="match status" value="1"/>
</dbReference>
<feature type="domain" description="DNA2/NAM7 helicase-like C-terminal" evidence="8">
    <location>
        <begin position="388"/>
        <end position="577"/>
    </location>
</feature>
<gene>
    <name evidence="9" type="ORF">BK798_06400</name>
</gene>
<protein>
    <recommendedName>
        <fullName evidence="11">AAA family ATPase</fullName>
    </recommendedName>
</protein>
<dbReference type="Pfam" id="PF13086">
    <property type="entry name" value="AAA_11"/>
    <property type="match status" value="1"/>
</dbReference>
<dbReference type="FunFam" id="3.40.50.300:FF:000326">
    <property type="entry name" value="P-loop containing nucleoside triphosphate hydrolase"/>
    <property type="match status" value="1"/>
</dbReference>
<evidence type="ECO:0000313" key="10">
    <source>
        <dbReference type="Proteomes" id="UP000232133"/>
    </source>
</evidence>
<keyword evidence="3" id="KW-0378">Hydrolase</keyword>
<dbReference type="Proteomes" id="UP000232133">
    <property type="component" value="Chromosome"/>
</dbReference>
<dbReference type="PANTHER" id="PTHR43788">
    <property type="entry name" value="DNA2/NAM7 HELICASE FAMILY MEMBER"/>
    <property type="match status" value="1"/>
</dbReference>
<dbReference type="SUPFAM" id="SSF52540">
    <property type="entry name" value="P-loop containing nucleoside triphosphate hydrolases"/>
    <property type="match status" value="1"/>
</dbReference>
<name>A0A2H4U8X9_METSM</name>
<dbReference type="GO" id="GO:0043139">
    <property type="term" value="F:5'-3' DNA helicase activity"/>
    <property type="evidence" value="ECO:0007669"/>
    <property type="project" value="TreeGrafter"/>
</dbReference>
<dbReference type="CDD" id="cd18808">
    <property type="entry name" value="SF1_C_Upf1"/>
    <property type="match status" value="1"/>
</dbReference>
<dbReference type="GO" id="GO:0005524">
    <property type="term" value="F:ATP binding"/>
    <property type="evidence" value="ECO:0007669"/>
    <property type="project" value="UniProtKB-KW"/>
</dbReference>
<dbReference type="InterPro" id="IPR047187">
    <property type="entry name" value="SF1_C_Upf1"/>
</dbReference>
<evidence type="ECO:0008006" key="11">
    <source>
        <dbReference type="Google" id="ProtNLM"/>
    </source>
</evidence>
<dbReference type="GO" id="GO:0005694">
    <property type="term" value="C:chromosome"/>
    <property type="evidence" value="ECO:0007669"/>
    <property type="project" value="UniProtKB-ARBA"/>
</dbReference>
<comment type="similarity">
    <text evidence="1">Belongs to the DNA2/NAM7 helicase family.</text>
</comment>
<evidence type="ECO:0000256" key="2">
    <source>
        <dbReference type="ARBA" id="ARBA00022741"/>
    </source>
</evidence>
<dbReference type="InterPro" id="IPR027417">
    <property type="entry name" value="P-loop_NTPase"/>
</dbReference>
<dbReference type="GO" id="GO:0016787">
    <property type="term" value="F:hydrolase activity"/>
    <property type="evidence" value="ECO:0007669"/>
    <property type="project" value="UniProtKB-KW"/>
</dbReference>
<dbReference type="Gene3D" id="3.40.50.300">
    <property type="entry name" value="P-loop containing nucleotide triphosphate hydrolases"/>
    <property type="match status" value="2"/>
</dbReference>
<feature type="coiled-coil region" evidence="6">
    <location>
        <begin position="271"/>
        <end position="313"/>
    </location>
</feature>
<dbReference type="EMBL" id="CP017803">
    <property type="protein sequence ID" value="ATZ60570.1"/>
    <property type="molecule type" value="Genomic_DNA"/>
</dbReference>
<feature type="domain" description="DNA2/NAM7 helicase helicase" evidence="7">
    <location>
        <begin position="170"/>
        <end position="383"/>
    </location>
</feature>
<evidence type="ECO:0000259" key="7">
    <source>
        <dbReference type="Pfam" id="PF13086"/>
    </source>
</evidence>
<evidence type="ECO:0000256" key="4">
    <source>
        <dbReference type="ARBA" id="ARBA00022806"/>
    </source>
</evidence>
<dbReference type="InterPro" id="IPR041677">
    <property type="entry name" value="DNA2/NAM7_AAA_11"/>
</dbReference>
<dbReference type="Pfam" id="PF13087">
    <property type="entry name" value="AAA_12"/>
    <property type="match status" value="1"/>
</dbReference>
<accession>A0A2H4U8X9</accession>
<evidence type="ECO:0000256" key="6">
    <source>
        <dbReference type="SAM" id="Coils"/>
    </source>
</evidence>
<proteinExistence type="inferred from homology"/>
<dbReference type="AlphaFoldDB" id="A0A2H4U8X9"/>
<organism evidence="9 10">
    <name type="scientific">Methanobrevibacter smithii</name>
    <dbReference type="NCBI Taxonomy" id="2173"/>
    <lineage>
        <taxon>Archaea</taxon>
        <taxon>Methanobacteriati</taxon>
        <taxon>Methanobacteriota</taxon>
        <taxon>Methanomada group</taxon>
        <taxon>Methanobacteria</taxon>
        <taxon>Methanobacteriales</taxon>
        <taxon>Methanobacteriaceae</taxon>
        <taxon>Methanobrevibacter</taxon>
    </lineage>
</organism>
<dbReference type="InterPro" id="IPR050534">
    <property type="entry name" value="Coronavir_polyprotein_1ab"/>
</dbReference>
<sequence>MKKYKEHLKNLILNEIKSEEQVAINEIININCEQRINEGKTIVGMKRKLLKKYPSDCKVLFTGLEKINTEINKGDIVFITGEKGLIKNVTGIVSEINYNTLTVNYVNKPILDDNFNECRIDLFVKNTTYKRQLDNLMNTDCNDVLKLLLGISIPKADNPNKKILFYDNGLNRYQKAAVEKSLCCGSFFLIHGPFGTGKTRTLIELVKQEVDNGHRVLITAESNIAIDNLAVKLIGSKIDMTRVGTFDKFNNKIKRFSLQNKRKTHNDFSKIKLLEGKKKKYESQMQRCDKTNRGNIIKNIDQLNKEIIRLQRKIDIDIIKNSQVIFTTNSSAASSILQDTNFDIAIIDEAAQATIPNVLIPIIKADRFVLAGDHKQLAPTVSSGNDELKISLFEKLCKMFPQQMEMLKIQYRMNNMLMDFPNREFYNNELICDSSVKNTTSITINSNFDNGNSLIFVDTSLARNNYESTWNYSNSYINKLEADITKNIVNDCIKSNFNSNDLGVITNYSDQVKLIKSMIDIEVETVDGFQGREKNIIIISNVRSNNQGEVGFLNEPKRLNVALTRAKSKLIIIGNSKTLSNEPMFKRLFDYCNENKSVIFY</sequence>
<dbReference type="Gene3D" id="2.40.30.270">
    <property type="match status" value="1"/>
</dbReference>